<feature type="signal peptide" evidence="3">
    <location>
        <begin position="1"/>
        <end position="29"/>
    </location>
</feature>
<dbReference type="RefSeq" id="WP_279297802.1">
    <property type="nucleotide sequence ID" value="NZ_JAOTIF010000011.1"/>
</dbReference>
<dbReference type="PANTHER" id="PTHR34597:SF3">
    <property type="entry name" value="OUTER MEMBRANE TRANSPORTER CDIB"/>
    <property type="match status" value="1"/>
</dbReference>
<evidence type="ECO:0000256" key="1">
    <source>
        <dbReference type="ARBA" id="ARBA00004370"/>
    </source>
</evidence>
<gene>
    <name evidence="5" type="ORF">OCK74_14685</name>
</gene>
<feature type="domain" description="Bacterial surface antigen (D15)" evidence="4">
    <location>
        <begin position="581"/>
        <end position="833"/>
    </location>
</feature>
<dbReference type="GO" id="GO:0019867">
    <property type="term" value="C:outer membrane"/>
    <property type="evidence" value="ECO:0007669"/>
    <property type="project" value="InterPro"/>
</dbReference>
<name>A0A9X2XWJ0_9BACT</name>
<dbReference type="PANTHER" id="PTHR34597">
    <property type="entry name" value="SLR1661 PROTEIN"/>
    <property type="match status" value="1"/>
</dbReference>
<keyword evidence="6" id="KW-1185">Reference proteome</keyword>
<evidence type="ECO:0000259" key="4">
    <source>
        <dbReference type="Pfam" id="PF01103"/>
    </source>
</evidence>
<proteinExistence type="predicted"/>
<dbReference type="InterPro" id="IPR051544">
    <property type="entry name" value="TPS_OM_transporter"/>
</dbReference>
<comment type="subcellular location">
    <subcellularLocation>
        <location evidence="1">Membrane</location>
    </subcellularLocation>
</comment>
<organism evidence="5 6">
    <name type="scientific">Paraflavisolibacter caeni</name>
    <dbReference type="NCBI Taxonomy" id="2982496"/>
    <lineage>
        <taxon>Bacteria</taxon>
        <taxon>Pseudomonadati</taxon>
        <taxon>Bacteroidota</taxon>
        <taxon>Chitinophagia</taxon>
        <taxon>Chitinophagales</taxon>
        <taxon>Chitinophagaceae</taxon>
        <taxon>Paraflavisolibacter</taxon>
    </lineage>
</organism>
<dbReference type="GO" id="GO:0098046">
    <property type="term" value="C:type V protein secretion system complex"/>
    <property type="evidence" value="ECO:0007669"/>
    <property type="project" value="TreeGrafter"/>
</dbReference>
<protein>
    <submittedName>
        <fullName evidence="5">Outer membrane protein assembly factor</fullName>
    </submittedName>
</protein>
<dbReference type="GO" id="GO:0008320">
    <property type="term" value="F:protein transmembrane transporter activity"/>
    <property type="evidence" value="ECO:0007669"/>
    <property type="project" value="TreeGrafter"/>
</dbReference>
<comment type="caution">
    <text evidence="5">The sequence shown here is derived from an EMBL/GenBank/DDBJ whole genome shotgun (WGS) entry which is preliminary data.</text>
</comment>
<dbReference type="Pfam" id="PF01103">
    <property type="entry name" value="Omp85"/>
    <property type="match status" value="1"/>
</dbReference>
<dbReference type="Proteomes" id="UP001155483">
    <property type="component" value="Unassembled WGS sequence"/>
</dbReference>
<reference evidence="5" key="1">
    <citation type="submission" date="2022-09" db="EMBL/GenBank/DDBJ databases">
        <authorList>
            <person name="Yuan C."/>
            <person name="Ke Z."/>
        </authorList>
    </citation>
    <scope>NUCLEOTIDE SEQUENCE</scope>
    <source>
        <strain evidence="5">LB-8</strain>
    </source>
</reference>
<sequence length="863" mass="98201">MTSTISPRRRLFTSLLLTIALNFSLSCYGQTSSSPDSITIAIAPEYDEVGKTHRFFFGENYRKLWATPVKLRVFKLLEEKGGLQIVERGGGMQTKSLRLKDSSGREWVLRSVQKDPEKALPVNLRPTVAKDILQDLISTSHPYAAITVPPLATALEVPHTNPEIIFMPDDPALGEYRKDFANTVLLFEERGPLDIEDTDNTEKVLKKMEEDNDNRIAQKQVLRARLLDIIVGDWDRHEDQWRWLKVKDDTGTIYRPYPRDRDQVYYISEGVFPSMASRKWILPKFQGFQKDIRDINGFNFNARYFDRTFLNGLSQADWEEEIAFVQSRLTDEVIASAIRKLPDTIYKLSGKEIIEKLIARRNNLKEEGLKYFRFISKTVDIPTSDKRELFKADYGSKGDLTLTVHKQKKDDSIGQVIYHRSFQPNITEEVRLYGRGGEDIFMVTGAKHSKIKLRMIGGGDRDSFHLENKKAKLYVYDRKDKENVLPARSTAHLRLSNDSSVNEYNQKNFRYNKLAPRAYVGYNIDDGVILGAGLTYEKHGFRKEPYAVMHRLLVGHALATSAFFITYSGNWRQIAGGKLGLSFDVDARTPNNSSNFFGVGNETVFDKDGGKSISYYRTRYNFTNTTFRLNRPTGKHLNISAGLAGQFYKNSSSKNEGRFINVYDSENPEEDVFSEKVFAGLVGGVELDSRNNKSWPIGGIYWNTTLTGMRQVNKQQNKFGQFVTDFSFYFPLGKDSNFVVANRIGAGTTFGEPAFFQQLYLGGNLNLRGFRNYRFAGESMLFHNIELRMKLFDFTSYLLPGTFGLTLFNDVGRVWVDGEESKKWHDGFGAGIYIIPAALVLIQGTVGISTEGALPNVSIGFRF</sequence>
<evidence type="ECO:0000313" key="6">
    <source>
        <dbReference type="Proteomes" id="UP001155483"/>
    </source>
</evidence>
<keyword evidence="2" id="KW-0472">Membrane</keyword>
<feature type="chain" id="PRO_5040969585" evidence="3">
    <location>
        <begin position="30"/>
        <end position="863"/>
    </location>
</feature>
<reference evidence="5" key="2">
    <citation type="submission" date="2023-04" db="EMBL/GenBank/DDBJ databases">
        <title>Paracnuella aquatica gen. nov., sp. nov., a member of the family Chitinophagaceae isolated from a hot spring.</title>
        <authorList>
            <person name="Wang C."/>
        </authorList>
    </citation>
    <scope>NUCLEOTIDE SEQUENCE</scope>
    <source>
        <strain evidence="5">LB-8</strain>
    </source>
</reference>
<dbReference type="EMBL" id="JAOTIF010000011">
    <property type="protein sequence ID" value="MCU7550365.1"/>
    <property type="molecule type" value="Genomic_DNA"/>
</dbReference>
<evidence type="ECO:0000256" key="2">
    <source>
        <dbReference type="ARBA" id="ARBA00023136"/>
    </source>
</evidence>
<evidence type="ECO:0000313" key="5">
    <source>
        <dbReference type="EMBL" id="MCU7550365.1"/>
    </source>
</evidence>
<evidence type="ECO:0000256" key="3">
    <source>
        <dbReference type="SAM" id="SignalP"/>
    </source>
</evidence>
<dbReference type="InterPro" id="IPR000184">
    <property type="entry name" value="Bac_surfAg_D15"/>
</dbReference>
<accession>A0A9X2XWJ0</accession>
<dbReference type="Gene3D" id="2.40.160.50">
    <property type="entry name" value="membrane protein fhac: a member of the omp85/tpsb transporter family"/>
    <property type="match status" value="1"/>
</dbReference>
<dbReference type="AlphaFoldDB" id="A0A9X2XWJ0"/>
<keyword evidence="3" id="KW-0732">Signal</keyword>
<dbReference type="GO" id="GO:0046819">
    <property type="term" value="P:protein secretion by the type V secretion system"/>
    <property type="evidence" value="ECO:0007669"/>
    <property type="project" value="TreeGrafter"/>
</dbReference>